<organism evidence="2 3">
    <name type="scientific">Carex littledalei</name>
    <dbReference type="NCBI Taxonomy" id="544730"/>
    <lineage>
        <taxon>Eukaryota</taxon>
        <taxon>Viridiplantae</taxon>
        <taxon>Streptophyta</taxon>
        <taxon>Embryophyta</taxon>
        <taxon>Tracheophyta</taxon>
        <taxon>Spermatophyta</taxon>
        <taxon>Magnoliopsida</taxon>
        <taxon>Liliopsida</taxon>
        <taxon>Poales</taxon>
        <taxon>Cyperaceae</taxon>
        <taxon>Cyperoideae</taxon>
        <taxon>Cariceae</taxon>
        <taxon>Carex</taxon>
        <taxon>Carex subgen. Euthyceras</taxon>
    </lineage>
</organism>
<dbReference type="InterPro" id="IPR011074">
    <property type="entry name" value="CRAL/TRIO_N_dom"/>
</dbReference>
<evidence type="ECO:0000259" key="1">
    <source>
        <dbReference type="PROSITE" id="PS50191"/>
    </source>
</evidence>
<name>A0A833R8K8_9POAL</name>
<dbReference type="Pfam" id="PF00650">
    <property type="entry name" value="CRAL_TRIO"/>
    <property type="match status" value="1"/>
</dbReference>
<reference evidence="2" key="1">
    <citation type="submission" date="2020-01" db="EMBL/GenBank/DDBJ databases">
        <title>Genome sequence of Kobresia littledalei, the first chromosome-level genome in the family Cyperaceae.</title>
        <authorList>
            <person name="Qu G."/>
        </authorList>
    </citation>
    <scope>NUCLEOTIDE SEQUENCE</scope>
    <source>
        <strain evidence="2">C.B.Clarke</strain>
        <tissue evidence="2">Leaf</tissue>
    </source>
</reference>
<accession>A0A833R8K8</accession>
<dbReference type="SMART" id="SM01100">
    <property type="entry name" value="CRAL_TRIO_N"/>
    <property type="match status" value="1"/>
</dbReference>
<dbReference type="SUPFAM" id="SSF46938">
    <property type="entry name" value="CRAL/TRIO N-terminal domain"/>
    <property type="match status" value="1"/>
</dbReference>
<feature type="domain" description="CRAL-TRIO" evidence="1">
    <location>
        <begin position="79"/>
        <end position="239"/>
    </location>
</feature>
<evidence type="ECO:0000313" key="3">
    <source>
        <dbReference type="Proteomes" id="UP000623129"/>
    </source>
</evidence>
<dbReference type="SMART" id="SM00516">
    <property type="entry name" value="SEC14"/>
    <property type="match status" value="1"/>
</dbReference>
<proteinExistence type="predicted"/>
<sequence>MDLHGPKGTETEIDETESKLVAELRASVQAQDPTVKELDDLAVRRFLRARNLNVEKASVMLLKYVKWRKEAVPNGFISDSEVPNRIAQNNFFSQGFDRAGRPIVVLLGAKHFKGDIEEFKRFSVYCLDRVCARLPSGQEKFLCINDLKGWGYSNLDLRGYLAALDIMQNYYPERLGKVLLIHVPYVFMKIWKILSPFIDKNTKKKFVFVDDKDLQTTLLEEMEESQIPDIYGGKLPLISIDKSKE</sequence>
<comment type="caution">
    <text evidence="2">The sequence shown here is derived from an EMBL/GenBank/DDBJ whole genome shotgun (WGS) entry which is preliminary data.</text>
</comment>
<dbReference type="InterPro" id="IPR001251">
    <property type="entry name" value="CRAL-TRIO_dom"/>
</dbReference>
<dbReference type="OrthoDB" id="1434354at2759"/>
<dbReference type="Gene3D" id="3.40.525.10">
    <property type="entry name" value="CRAL-TRIO lipid binding domain"/>
    <property type="match status" value="1"/>
</dbReference>
<gene>
    <name evidence="2" type="ORF">FCM35_KLT21632</name>
</gene>
<dbReference type="CDD" id="cd00170">
    <property type="entry name" value="SEC14"/>
    <property type="match status" value="1"/>
</dbReference>
<dbReference type="InterPro" id="IPR036273">
    <property type="entry name" value="CRAL/TRIO_N_dom_sf"/>
</dbReference>
<evidence type="ECO:0000313" key="2">
    <source>
        <dbReference type="EMBL" id="KAF3335028.1"/>
    </source>
</evidence>
<dbReference type="PANTHER" id="PTHR46277:SF3">
    <property type="entry name" value="BINDING PROTEIN, PUTATIVE-RELATED"/>
    <property type="match status" value="1"/>
</dbReference>
<dbReference type="PROSITE" id="PS50191">
    <property type="entry name" value="CRAL_TRIO"/>
    <property type="match status" value="1"/>
</dbReference>
<dbReference type="PANTHER" id="PTHR46277">
    <property type="entry name" value="OS03G0850700 PROTEIN"/>
    <property type="match status" value="1"/>
</dbReference>
<dbReference type="EMBL" id="SWLB01000009">
    <property type="protein sequence ID" value="KAF3335028.1"/>
    <property type="molecule type" value="Genomic_DNA"/>
</dbReference>
<dbReference type="InterPro" id="IPR036865">
    <property type="entry name" value="CRAL-TRIO_dom_sf"/>
</dbReference>
<protein>
    <submittedName>
        <fullName evidence="2">SEC14 cytosolic factor-like isoform X1</fullName>
    </submittedName>
</protein>
<dbReference type="Proteomes" id="UP000623129">
    <property type="component" value="Unassembled WGS sequence"/>
</dbReference>
<dbReference type="AlphaFoldDB" id="A0A833R8K8"/>
<keyword evidence="3" id="KW-1185">Reference proteome</keyword>
<dbReference type="SUPFAM" id="SSF52087">
    <property type="entry name" value="CRAL/TRIO domain"/>
    <property type="match status" value="1"/>
</dbReference>